<dbReference type="Proteomes" id="UP000028999">
    <property type="component" value="Unassembled WGS sequence"/>
</dbReference>
<gene>
    <name evidence="1" type="primary">BnaCnng60690D</name>
    <name evidence="1" type="ORF">GSBRNA2T00080392001</name>
</gene>
<organism evidence="1 2">
    <name type="scientific">Brassica napus</name>
    <name type="common">Rape</name>
    <dbReference type="NCBI Taxonomy" id="3708"/>
    <lineage>
        <taxon>Eukaryota</taxon>
        <taxon>Viridiplantae</taxon>
        <taxon>Streptophyta</taxon>
        <taxon>Embryophyta</taxon>
        <taxon>Tracheophyta</taxon>
        <taxon>Spermatophyta</taxon>
        <taxon>Magnoliopsida</taxon>
        <taxon>eudicotyledons</taxon>
        <taxon>Gunneridae</taxon>
        <taxon>Pentapetalae</taxon>
        <taxon>rosids</taxon>
        <taxon>malvids</taxon>
        <taxon>Brassicales</taxon>
        <taxon>Brassicaceae</taxon>
        <taxon>Brassiceae</taxon>
        <taxon>Brassica</taxon>
    </lineage>
</organism>
<sequence>MVFFLLSSSAPTTQTT</sequence>
<dbReference type="EMBL" id="LK038089">
    <property type="protein sequence ID" value="CDY68829.1"/>
    <property type="molecule type" value="Genomic_DNA"/>
</dbReference>
<reference evidence="1 2" key="1">
    <citation type="journal article" date="2014" name="Science">
        <title>Plant genetics. Early allopolyploid evolution in the post-Neolithic Brassica napus oilseed genome.</title>
        <authorList>
            <person name="Chalhoub B."/>
            <person name="Denoeud F."/>
            <person name="Liu S."/>
            <person name="Parkin I.A."/>
            <person name="Tang H."/>
            <person name="Wang X."/>
            <person name="Chiquet J."/>
            <person name="Belcram H."/>
            <person name="Tong C."/>
            <person name="Samans B."/>
            <person name="Correa M."/>
            <person name="Da Silva C."/>
            <person name="Just J."/>
            <person name="Falentin C."/>
            <person name="Koh C.S."/>
            <person name="Le Clainche I."/>
            <person name="Bernard M."/>
            <person name="Bento P."/>
            <person name="Noel B."/>
            <person name="Labadie K."/>
            <person name="Alberti A."/>
            <person name="Charles M."/>
            <person name="Arnaud D."/>
            <person name="Guo H."/>
            <person name="Daviaud C."/>
            <person name="Alamery S."/>
            <person name="Jabbari K."/>
            <person name="Zhao M."/>
            <person name="Edger P.P."/>
            <person name="Chelaifa H."/>
            <person name="Tack D."/>
            <person name="Lassalle G."/>
            <person name="Mestiri I."/>
            <person name="Schnel N."/>
            <person name="Le Paslier M.C."/>
            <person name="Fan G."/>
            <person name="Renault V."/>
            <person name="Bayer P.E."/>
            <person name="Golicz A.A."/>
            <person name="Manoli S."/>
            <person name="Lee T.H."/>
            <person name="Thi V.H."/>
            <person name="Chalabi S."/>
            <person name="Hu Q."/>
            <person name="Fan C."/>
            <person name="Tollenaere R."/>
            <person name="Lu Y."/>
            <person name="Battail C."/>
            <person name="Shen J."/>
            <person name="Sidebottom C.H."/>
            <person name="Wang X."/>
            <person name="Canaguier A."/>
            <person name="Chauveau A."/>
            <person name="Berard A."/>
            <person name="Deniot G."/>
            <person name="Guan M."/>
            <person name="Liu Z."/>
            <person name="Sun F."/>
            <person name="Lim Y.P."/>
            <person name="Lyons E."/>
            <person name="Town C.D."/>
            <person name="Bancroft I."/>
            <person name="Wang X."/>
            <person name="Meng J."/>
            <person name="Ma J."/>
            <person name="Pires J.C."/>
            <person name="King G.J."/>
            <person name="Brunel D."/>
            <person name="Delourme R."/>
            <person name="Renard M."/>
            <person name="Aury J.M."/>
            <person name="Adams K.L."/>
            <person name="Batley J."/>
            <person name="Snowdon R.J."/>
            <person name="Tost J."/>
            <person name="Edwards D."/>
            <person name="Zhou Y."/>
            <person name="Hua W."/>
            <person name="Sharpe A.G."/>
            <person name="Paterson A.H."/>
            <person name="Guan C."/>
            <person name="Wincker P."/>
        </authorList>
    </citation>
    <scope>NUCLEOTIDE SEQUENCE [LARGE SCALE GENOMIC DNA]</scope>
    <source>
        <strain evidence="2">cv. Darmor-bzh</strain>
    </source>
</reference>
<evidence type="ECO:0000313" key="2">
    <source>
        <dbReference type="Proteomes" id="UP000028999"/>
    </source>
</evidence>
<evidence type="ECO:0000313" key="1">
    <source>
        <dbReference type="EMBL" id="CDY68829.1"/>
    </source>
</evidence>
<dbReference type="PaxDb" id="3708-A0A078JPX2"/>
<keyword evidence="2" id="KW-1185">Reference proteome</keyword>
<accession>A0A078JPX2</accession>
<name>A0A078JPX2_BRANA</name>
<protein>
    <submittedName>
        <fullName evidence="1">BnaCnng60690D protein</fullName>
    </submittedName>
</protein>
<proteinExistence type="predicted"/>
<dbReference type="AlphaFoldDB" id="A0A078JPX2"/>